<name>A0A1I4CD48_9ACTN</name>
<dbReference type="EMBL" id="FOQY01000035">
    <property type="protein sequence ID" value="SFK79102.1"/>
    <property type="molecule type" value="Genomic_DNA"/>
</dbReference>
<dbReference type="AlphaFoldDB" id="A0A1I4CD48"/>
<evidence type="ECO:0000313" key="7">
    <source>
        <dbReference type="Proteomes" id="UP000199111"/>
    </source>
</evidence>
<organism evidence="6 7">
    <name type="scientific">Streptosporangium canum</name>
    <dbReference type="NCBI Taxonomy" id="324952"/>
    <lineage>
        <taxon>Bacteria</taxon>
        <taxon>Bacillati</taxon>
        <taxon>Actinomycetota</taxon>
        <taxon>Actinomycetes</taxon>
        <taxon>Streptosporangiales</taxon>
        <taxon>Streptosporangiaceae</taxon>
        <taxon>Streptosporangium</taxon>
    </lineage>
</organism>
<reference evidence="7" key="1">
    <citation type="submission" date="2016-10" db="EMBL/GenBank/DDBJ databases">
        <authorList>
            <person name="Varghese N."/>
            <person name="Submissions S."/>
        </authorList>
    </citation>
    <scope>NUCLEOTIDE SEQUENCE [LARGE SCALE GENOMIC DNA]</scope>
    <source>
        <strain evidence="7">CGMCC 4.2126</strain>
    </source>
</reference>
<dbReference type="InterPro" id="IPR007343">
    <property type="entry name" value="Uncharacterised_pept_Zn_put"/>
</dbReference>
<evidence type="ECO:0000256" key="4">
    <source>
        <dbReference type="ARBA" id="ARBA00023136"/>
    </source>
</evidence>
<dbReference type="GO" id="GO:0016020">
    <property type="term" value="C:membrane"/>
    <property type="evidence" value="ECO:0007669"/>
    <property type="project" value="UniProtKB-SubCell"/>
</dbReference>
<protein>
    <recommendedName>
        <fullName evidence="8">Metalloprotease</fullName>
    </recommendedName>
</protein>
<accession>A0A1I4CD48</accession>
<keyword evidence="5" id="KW-0732">Signal</keyword>
<dbReference type="PANTHER" id="PTHR30168">
    <property type="entry name" value="PUTATIVE MEMBRANE PROTEIN YPFJ"/>
    <property type="match status" value="1"/>
</dbReference>
<evidence type="ECO:0000256" key="1">
    <source>
        <dbReference type="ARBA" id="ARBA00004167"/>
    </source>
</evidence>
<dbReference type="Proteomes" id="UP000199111">
    <property type="component" value="Unassembled WGS sequence"/>
</dbReference>
<proteinExistence type="predicted"/>
<keyword evidence="2" id="KW-0812">Transmembrane</keyword>
<dbReference type="Pfam" id="PF04228">
    <property type="entry name" value="Zn_peptidase"/>
    <property type="match status" value="1"/>
</dbReference>
<dbReference type="RefSeq" id="WP_143121190.1">
    <property type="nucleotide sequence ID" value="NZ_FOQY01000035.1"/>
</dbReference>
<gene>
    <name evidence="6" type="ORF">SAMN05216275_13553</name>
</gene>
<evidence type="ECO:0000256" key="2">
    <source>
        <dbReference type="ARBA" id="ARBA00022692"/>
    </source>
</evidence>
<evidence type="ECO:0000256" key="3">
    <source>
        <dbReference type="ARBA" id="ARBA00022989"/>
    </source>
</evidence>
<feature type="chain" id="PRO_5011583976" description="Metalloprotease" evidence="5">
    <location>
        <begin position="25"/>
        <end position="259"/>
    </location>
</feature>
<keyword evidence="3" id="KW-1133">Transmembrane helix</keyword>
<keyword evidence="7" id="KW-1185">Reference proteome</keyword>
<comment type="subcellular location">
    <subcellularLocation>
        <location evidence="1">Membrane</location>
        <topology evidence="1">Single-pass membrane protein</topology>
    </subcellularLocation>
</comment>
<keyword evidence="4" id="KW-0472">Membrane</keyword>
<evidence type="ECO:0000313" key="6">
    <source>
        <dbReference type="EMBL" id="SFK79102.1"/>
    </source>
</evidence>
<evidence type="ECO:0008006" key="8">
    <source>
        <dbReference type="Google" id="ProtNLM"/>
    </source>
</evidence>
<dbReference type="PANTHER" id="PTHR30168:SF0">
    <property type="entry name" value="INNER MEMBRANE PROTEIN"/>
    <property type="match status" value="1"/>
</dbReference>
<sequence>MRTPLIAVLSGVLASLLFAGTAGAGVAEQAGPAPTGKTALTGNPIYKSGKLDLKKCEEQPVRPDDLDSSRVYLEFLMDCLNESWEYQLTKAKLPFSRPRLETISRIGRPTGCGDFPEGAQAVYCPINKKITFFLSPSILSQPTELFLFQVMAHEYGHHVQQLSGIMGAVDSRTYKSDKDFLPVLRQVELQAECLSGAFIGSVWQSLGRRQSDFTYVLRAAYDTASHGKAVNIAYWLKRGFDQEGPGACNTFSAPKSKVA</sequence>
<dbReference type="GeneID" id="96302519"/>
<evidence type="ECO:0000256" key="5">
    <source>
        <dbReference type="SAM" id="SignalP"/>
    </source>
</evidence>
<feature type="signal peptide" evidence="5">
    <location>
        <begin position="1"/>
        <end position="24"/>
    </location>
</feature>